<keyword evidence="5" id="KW-1185">Reference proteome</keyword>
<comment type="similarity">
    <text evidence="1">Belongs to the glycosyltransferase 90 family.</text>
</comment>
<dbReference type="PaxDb" id="35128-Thaps9477"/>
<dbReference type="Pfam" id="PF05686">
    <property type="entry name" value="Glyco_transf_90"/>
    <property type="match status" value="1"/>
</dbReference>
<dbReference type="Proteomes" id="UP000001449">
    <property type="component" value="Chromosome 13"/>
</dbReference>
<accession>B8CBF6</accession>
<dbReference type="EMBL" id="CM000648">
    <property type="protein sequence ID" value="EED89120.1"/>
    <property type="molecule type" value="Genomic_DNA"/>
</dbReference>
<dbReference type="PANTHER" id="PTHR12203:SF35">
    <property type="entry name" value="PROTEIN O-GLUCOSYLTRANSFERASE 1"/>
    <property type="match status" value="1"/>
</dbReference>
<dbReference type="AlphaFoldDB" id="B8CBF6"/>
<evidence type="ECO:0000313" key="5">
    <source>
        <dbReference type="Proteomes" id="UP000001449"/>
    </source>
</evidence>
<sequence>MDIKPSDKSLMPQDDFQKYKAILDIDCNAWWSARLGKLLCYNSIVIKPIDVGYWEKEIQPNVHYLPVAAGPDDLETKVRDVIDPANSEEMKQINTNSQAFRRTKLTIEQYTLDVLWTLLPYAELVKSSPDFNDV</sequence>
<evidence type="ECO:0000259" key="3">
    <source>
        <dbReference type="Pfam" id="PF05686"/>
    </source>
</evidence>
<evidence type="ECO:0000313" key="4">
    <source>
        <dbReference type="EMBL" id="EED89120.1"/>
    </source>
</evidence>
<evidence type="ECO:0000256" key="2">
    <source>
        <dbReference type="ARBA" id="ARBA00022679"/>
    </source>
</evidence>
<gene>
    <name evidence="4" type="ORF">THAPSDRAFT_9477</name>
</gene>
<reference evidence="4 5" key="2">
    <citation type="journal article" date="2008" name="Nature">
        <title>The Phaeodactylum genome reveals the evolutionary history of diatom genomes.</title>
        <authorList>
            <person name="Bowler C."/>
            <person name="Allen A.E."/>
            <person name="Badger J.H."/>
            <person name="Grimwood J."/>
            <person name="Jabbari K."/>
            <person name="Kuo A."/>
            <person name="Maheswari U."/>
            <person name="Martens C."/>
            <person name="Maumus F."/>
            <person name="Otillar R.P."/>
            <person name="Rayko E."/>
            <person name="Salamov A."/>
            <person name="Vandepoele K."/>
            <person name="Beszteri B."/>
            <person name="Gruber A."/>
            <person name="Heijde M."/>
            <person name="Katinka M."/>
            <person name="Mock T."/>
            <person name="Valentin K."/>
            <person name="Verret F."/>
            <person name="Berges J.A."/>
            <person name="Brownlee C."/>
            <person name="Cadoret J.P."/>
            <person name="Chiovitti A."/>
            <person name="Choi C.J."/>
            <person name="Coesel S."/>
            <person name="De Martino A."/>
            <person name="Detter J.C."/>
            <person name="Durkin C."/>
            <person name="Falciatore A."/>
            <person name="Fournet J."/>
            <person name="Haruta M."/>
            <person name="Huysman M.J."/>
            <person name="Jenkins B.D."/>
            <person name="Jiroutova K."/>
            <person name="Jorgensen R.E."/>
            <person name="Joubert Y."/>
            <person name="Kaplan A."/>
            <person name="Kroger N."/>
            <person name="Kroth P.G."/>
            <person name="La Roche J."/>
            <person name="Lindquist E."/>
            <person name="Lommer M."/>
            <person name="Martin-Jezequel V."/>
            <person name="Lopez P.J."/>
            <person name="Lucas S."/>
            <person name="Mangogna M."/>
            <person name="McGinnis K."/>
            <person name="Medlin L.K."/>
            <person name="Montsant A."/>
            <person name="Oudot-Le Secq M.P."/>
            <person name="Napoli C."/>
            <person name="Obornik M."/>
            <person name="Parker M.S."/>
            <person name="Petit J.L."/>
            <person name="Porcel B.M."/>
            <person name="Poulsen N."/>
            <person name="Robison M."/>
            <person name="Rychlewski L."/>
            <person name="Rynearson T.A."/>
            <person name="Schmutz J."/>
            <person name="Shapiro H."/>
            <person name="Siaut M."/>
            <person name="Stanley M."/>
            <person name="Sussman M.R."/>
            <person name="Taylor A.R."/>
            <person name="Vardi A."/>
            <person name="von Dassow P."/>
            <person name="Vyverman W."/>
            <person name="Willis A."/>
            <person name="Wyrwicz L.S."/>
            <person name="Rokhsar D.S."/>
            <person name="Weissenbach J."/>
            <person name="Armbrust E.V."/>
            <person name="Green B.R."/>
            <person name="Van de Peer Y."/>
            <person name="Grigoriev I.V."/>
        </authorList>
    </citation>
    <scope>NUCLEOTIDE SEQUENCE [LARGE SCALE GENOMIC DNA]</scope>
    <source>
        <strain evidence="4 5">CCMP1335</strain>
    </source>
</reference>
<organism evidence="4 5">
    <name type="scientific">Thalassiosira pseudonana</name>
    <name type="common">Marine diatom</name>
    <name type="synonym">Cyclotella nana</name>
    <dbReference type="NCBI Taxonomy" id="35128"/>
    <lineage>
        <taxon>Eukaryota</taxon>
        <taxon>Sar</taxon>
        <taxon>Stramenopiles</taxon>
        <taxon>Ochrophyta</taxon>
        <taxon>Bacillariophyta</taxon>
        <taxon>Coscinodiscophyceae</taxon>
        <taxon>Thalassiosirophycidae</taxon>
        <taxon>Thalassiosirales</taxon>
        <taxon>Thalassiosiraceae</taxon>
        <taxon>Thalassiosira</taxon>
    </lineage>
</organism>
<dbReference type="KEGG" id="tps:THAPSDRAFT_9477"/>
<dbReference type="HOGENOM" id="CLU_1900460_0_0_1"/>
<dbReference type="PANTHER" id="PTHR12203">
    <property type="entry name" value="KDEL LYS-ASP-GLU-LEU CONTAINING - RELATED"/>
    <property type="match status" value="1"/>
</dbReference>
<reference evidence="4 5" key="1">
    <citation type="journal article" date="2004" name="Science">
        <title>The genome of the diatom Thalassiosira pseudonana: ecology, evolution, and metabolism.</title>
        <authorList>
            <person name="Armbrust E.V."/>
            <person name="Berges J.A."/>
            <person name="Bowler C."/>
            <person name="Green B.R."/>
            <person name="Martinez D."/>
            <person name="Putnam N.H."/>
            <person name="Zhou S."/>
            <person name="Allen A.E."/>
            <person name="Apt K.E."/>
            <person name="Bechner M."/>
            <person name="Brzezinski M.A."/>
            <person name="Chaal B.K."/>
            <person name="Chiovitti A."/>
            <person name="Davis A.K."/>
            <person name="Demarest M.S."/>
            <person name="Detter J.C."/>
            <person name="Glavina T."/>
            <person name="Goodstein D."/>
            <person name="Hadi M.Z."/>
            <person name="Hellsten U."/>
            <person name="Hildebrand M."/>
            <person name="Jenkins B.D."/>
            <person name="Jurka J."/>
            <person name="Kapitonov V.V."/>
            <person name="Kroger N."/>
            <person name="Lau W.W."/>
            <person name="Lane T.W."/>
            <person name="Larimer F.W."/>
            <person name="Lippmeier J.C."/>
            <person name="Lucas S."/>
            <person name="Medina M."/>
            <person name="Montsant A."/>
            <person name="Obornik M."/>
            <person name="Parker M.S."/>
            <person name="Palenik B."/>
            <person name="Pazour G.J."/>
            <person name="Richardson P.M."/>
            <person name="Rynearson T.A."/>
            <person name="Saito M.A."/>
            <person name="Schwartz D.C."/>
            <person name="Thamatrakoln K."/>
            <person name="Valentin K."/>
            <person name="Vardi A."/>
            <person name="Wilkerson F.P."/>
            <person name="Rokhsar D.S."/>
        </authorList>
    </citation>
    <scope>NUCLEOTIDE SEQUENCE [LARGE SCALE GENOMIC DNA]</scope>
    <source>
        <strain evidence="4 5">CCMP1335</strain>
    </source>
</reference>
<keyword evidence="2" id="KW-0808">Transferase</keyword>
<dbReference type="GO" id="GO:0016740">
    <property type="term" value="F:transferase activity"/>
    <property type="evidence" value="ECO:0007669"/>
    <property type="project" value="UniProtKB-KW"/>
</dbReference>
<dbReference type="InterPro" id="IPR006598">
    <property type="entry name" value="CAP10"/>
</dbReference>
<proteinExistence type="inferred from homology"/>
<feature type="domain" description="Glycosyl transferase CAP10" evidence="3">
    <location>
        <begin position="15"/>
        <end position="130"/>
    </location>
</feature>
<name>B8CBF6_THAPS</name>
<dbReference type="InParanoid" id="B8CBF6"/>
<protein>
    <recommendedName>
        <fullName evidence="3">Glycosyl transferase CAP10 domain-containing protein</fullName>
    </recommendedName>
</protein>
<dbReference type="GeneID" id="7445773"/>
<dbReference type="RefSeq" id="XP_002293384.1">
    <property type="nucleotide sequence ID" value="XM_002293348.1"/>
</dbReference>
<dbReference type="InterPro" id="IPR051091">
    <property type="entry name" value="O-Glucosyltr/Glycosyltrsf_90"/>
</dbReference>
<evidence type="ECO:0000256" key="1">
    <source>
        <dbReference type="ARBA" id="ARBA00010118"/>
    </source>
</evidence>